<sequence length="180" mass="17716">MGNSTAVPAAAAASPSPATSKVGAMAMTAAPAAATDAPTSSTVRAWAASSPPNANRVIATVPANTAGATALIPAPEWSTSWAKTALQLWCAFSLANASAPSTPTRRSGTSGSRPGGAASGAPERWSDAGATPAGSVFHRLAVATRERSATATNGIASGSSAADANPVPRLPRTTRLEKIP</sequence>
<dbReference type="Proteomes" id="UP001501676">
    <property type="component" value="Unassembled WGS sequence"/>
</dbReference>
<name>A0ABP6SQ76_9ACTN</name>
<dbReference type="EMBL" id="BAAAYN010000001">
    <property type="protein sequence ID" value="GAA3381881.1"/>
    <property type="molecule type" value="Genomic_DNA"/>
</dbReference>
<protein>
    <submittedName>
        <fullName evidence="2">Uncharacterized protein</fullName>
    </submittedName>
</protein>
<keyword evidence="3" id="KW-1185">Reference proteome</keyword>
<gene>
    <name evidence="2" type="ORF">GCM10020369_01560</name>
</gene>
<feature type="region of interest" description="Disordered" evidence="1">
    <location>
        <begin position="97"/>
        <end position="132"/>
    </location>
</feature>
<accession>A0ABP6SQ76</accession>
<comment type="caution">
    <text evidence="2">The sequence shown here is derived from an EMBL/GenBank/DDBJ whole genome shotgun (WGS) entry which is preliminary data.</text>
</comment>
<feature type="compositionally biased region" description="Polar residues" evidence="1">
    <location>
        <begin position="149"/>
        <end position="162"/>
    </location>
</feature>
<evidence type="ECO:0000256" key="1">
    <source>
        <dbReference type="SAM" id="MobiDB-lite"/>
    </source>
</evidence>
<feature type="compositionally biased region" description="Low complexity" evidence="1">
    <location>
        <begin position="98"/>
        <end position="112"/>
    </location>
</feature>
<proteinExistence type="predicted"/>
<reference evidence="3" key="1">
    <citation type="journal article" date="2019" name="Int. J. Syst. Evol. Microbiol.">
        <title>The Global Catalogue of Microorganisms (GCM) 10K type strain sequencing project: providing services to taxonomists for standard genome sequencing and annotation.</title>
        <authorList>
            <consortium name="The Broad Institute Genomics Platform"/>
            <consortium name="The Broad Institute Genome Sequencing Center for Infectious Disease"/>
            <person name="Wu L."/>
            <person name="Ma J."/>
        </authorList>
    </citation>
    <scope>NUCLEOTIDE SEQUENCE [LARGE SCALE GENOMIC DNA]</scope>
    <source>
        <strain evidence="3">JCM 9458</strain>
    </source>
</reference>
<feature type="region of interest" description="Disordered" evidence="1">
    <location>
        <begin position="147"/>
        <end position="180"/>
    </location>
</feature>
<evidence type="ECO:0000313" key="2">
    <source>
        <dbReference type="EMBL" id="GAA3381881.1"/>
    </source>
</evidence>
<organism evidence="2 3">
    <name type="scientific">Cryptosporangium minutisporangium</name>
    <dbReference type="NCBI Taxonomy" id="113569"/>
    <lineage>
        <taxon>Bacteria</taxon>
        <taxon>Bacillati</taxon>
        <taxon>Actinomycetota</taxon>
        <taxon>Actinomycetes</taxon>
        <taxon>Cryptosporangiales</taxon>
        <taxon>Cryptosporangiaceae</taxon>
        <taxon>Cryptosporangium</taxon>
    </lineage>
</organism>
<evidence type="ECO:0000313" key="3">
    <source>
        <dbReference type="Proteomes" id="UP001501676"/>
    </source>
</evidence>